<name>A0A0D6R0V9_ARACU</name>
<dbReference type="PANTHER" id="PTHR13069:SF21">
    <property type="entry name" value="ALKYLATED DNA REPAIR PROTEIN ALKB HOMOLOG 8"/>
    <property type="match status" value="1"/>
</dbReference>
<sequence length="301" mass="33655">MSETKLQMGYKPSLSAGVLNSIKGLSLSRNSSRLFKNTAATYPGCDISPSLINICGNRGHEVLVADALNLPYRTGFGDAAISIAVLHHLSTEDRRKKAIEELVRVVNKGGKILITVWAVEQEDRSLLTKWTPLTHKYTEQWVGTSTTYQSSSSNSSLESIQEAENDNSSIHGSLNKISGKQEQVYSHEDRCPERVELSDNRNEIDESEVSIVPTRNEREQQEFFVPWHLPYHRAEVIGASASAIASGFAKKDDKKGTVVYKRYYHVFAEGELERLVSGISNAVIIDKFYDKSNWCVIIEKT</sequence>
<dbReference type="GO" id="GO:0005634">
    <property type="term" value="C:nucleus"/>
    <property type="evidence" value="ECO:0007669"/>
    <property type="project" value="TreeGrafter"/>
</dbReference>
<dbReference type="GO" id="GO:0106335">
    <property type="term" value="F:tRNA (5-carboxymethyluridine(34)-5-O)-methyltransferase activity"/>
    <property type="evidence" value="ECO:0007669"/>
    <property type="project" value="TreeGrafter"/>
</dbReference>
<dbReference type="InterPro" id="IPR029063">
    <property type="entry name" value="SAM-dependent_MTases_sf"/>
</dbReference>
<dbReference type="GO" id="GO:0002098">
    <property type="term" value="P:tRNA wobble uridine modification"/>
    <property type="evidence" value="ECO:0007669"/>
    <property type="project" value="TreeGrafter"/>
</dbReference>
<dbReference type="GO" id="GO:0005737">
    <property type="term" value="C:cytoplasm"/>
    <property type="evidence" value="ECO:0007669"/>
    <property type="project" value="TreeGrafter"/>
</dbReference>
<keyword evidence="1" id="KW-0489">Methyltransferase</keyword>
<dbReference type="Gene3D" id="3.40.50.150">
    <property type="entry name" value="Vaccinia Virus protein VP39"/>
    <property type="match status" value="1"/>
</dbReference>
<feature type="region of interest" description="Disordered" evidence="3">
    <location>
        <begin position="152"/>
        <end position="174"/>
    </location>
</feature>
<dbReference type="InterPro" id="IPR051422">
    <property type="entry name" value="AlkB_tRNA_MeTrf/Diox"/>
</dbReference>
<proteinExistence type="predicted"/>
<accession>A0A0D6R0V9</accession>
<dbReference type="InterPro" id="IPR013216">
    <property type="entry name" value="Methyltransf_11"/>
</dbReference>
<dbReference type="GO" id="GO:0000049">
    <property type="term" value="F:tRNA binding"/>
    <property type="evidence" value="ECO:0007669"/>
    <property type="project" value="TreeGrafter"/>
</dbReference>
<evidence type="ECO:0000259" key="4">
    <source>
        <dbReference type="Pfam" id="PF08241"/>
    </source>
</evidence>
<evidence type="ECO:0000313" key="5">
    <source>
        <dbReference type="EMBL" id="JAG96351.1"/>
    </source>
</evidence>
<dbReference type="PANTHER" id="PTHR13069">
    <property type="entry name" value="ALKYLATED DNA REPAIR PROTEIN ALKB HOMOLOG 8"/>
    <property type="match status" value="1"/>
</dbReference>
<reference evidence="5" key="1">
    <citation type="submission" date="2015-03" db="EMBL/GenBank/DDBJ databases">
        <title>A transcriptome of Araucaria cunninghamii, an australian fine timber species.</title>
        <authorList>
            <person name="Jing Yi C.J.Y."/>
            <person name="Yin San L.Y.S."/>
            <person name="Abdul Karim S.S."/>
            <person name="Wan Azmi N.N."/>
            <person name="Hercus R.R."/>
            <person name="Croft L.L."/>
        </authorList>
    </citation>
    <scope>NUCLEOTIDE SEQUENCE</scope>
    <source>
        <strain evidence="5">MI0301</strain>
        <tissue evidence="5">Leaf</tissue>
    </source>
</reference>
<organism evidence="5">
    <name type="scientific">Araucaria cunninghamii</name>
    <name type="common">Hoop pine</name>
    <name type="synonym">Moreton Bay pine</name>
    <dbReference type="NCBI Taxonomy" id="56994"/>
    <lineage>
        <taxon>Eukaryota</taxon>
        <taxon>Viridiplantae</taxon>
        <taxon>Streptophyta</taxon>
        <taxon>Embryophyta</taxon>
        <taxon>Tracheophyta</taxon>
        <taxon>Spermatophyta</taxon>
        <taxon>Pinopsida</taxon>
        <taxon>Pinidae</taxon>
        <taxon>Conifers II</taxon>
        <taxon>Araucariales</taxon>
        <taxon>Araucariaceae</taxon>
        <taxon>Araucaria</taxon>
    </lineage>
</organism>
<dbReference type="GO" id="GO:0030488">
    <property type="term" value="P:tRNA methylation"/>
    <property type="evidence" value="ECO:0007669"/>
    <property type="project" value="TreeGrafter"/>
</dbReference>
<keyword evidence="2" id="KW-0808">Transferase</keyword>
<dbReference type="Pfam" id="PF08241">
    <property type="entry name" value="Methyltransf_11"/>
    <property type="match status" value="1"/>
</dbReference>
<evidence type="ECO:0000256" key="3">
    <source>
        <dbReference type="SAM" id="MobiDB-lite"/>
    </source>
</evidence>
<feature type="domain" description="Methyltransferase type 11" evidence="4">
    <location>
        <begin position="32"/>
        <end position="114"/>
    </location>
</feature>
<dbReference type="EMBL" id="GCKF01037730">
    <property type="protein sequence ID" value="JAG96351.1"/>
    <property type="molecule type" value="Transcribed_RNA"/>
</dbReference>
<dbReference type="GO" id="GO:0008757">
    <property type="term" value="F:S-adenosylmethionine-dependent methyltransferase activity"/>
    <property type="evidence" value="ECO:0007669"/>
    <property type="project" value="InterPro"/>
</dbReference>
<dbReference type="SUPFAM" id="SSF53335">
    <property type="entry name" value="S-adenosyl-L-methionine-dependent methyltransferases"/>
    <property type="match status" value="1"/>
</dbReference>
<protein>
    <recommendedName>
        <fullName evidence="4">Methyltransferase type 11 domain-containing protein</fullName>
    </recommendedName>
</protein>
<evidence type="ECO:0000256" key="1">
    <source>
        <dbReference type="ARBA" id="ARBA00022603"/>
    </source>
</evidence>
<evidence type="ECO:0000256" key="2">
    <source>
        <dbReference type="ARBA" id="ARBA00022679"/>
    </source>
</evidence>
<dbReference type="AlphaFoldDB" id="A0A0D6R0V9"/>